<feature type="region of interest" description="Disordered" evidence="1">
    <location>
        <begin position="84"/>
        <end position="144"/>
    </location>
</feature>
<feature type="compositionally biased region" description="Basic and acidic residues" evidence="1">
    <location>
        <begin position="1"/>
        <end position="27"/>
    </location>
</feature>
<gene>
    <name evidence="2" type="ORF">PLEPLA_LOCUS42667</name>
</gene>
<name>A0A9N7VVD4_PLEPL</name>
<accession>A0A9N7VVD4</accession>
<evidence type="ECO:0000256" key="1">
    <source>
        <dbReference type="SAM" id="MobiDB-lite"/>
    </source>
</evidence>
<evidence type="ECO:0000313" key="3">
    <source>
        <dbReference type="Proteomes" id="UP001153269"/>
    </source>
</evidence>
<reference evidence="2" key="1">
    <citation type="submission" date="2020-03" db="EMBL/GenBank/DDBJ databases">
        <authorList>
            <person name="Weist P."/>
        </authorList>
    </citation>
    <scope>NUCLEOTIDE SEQUENCE</scope>
</reference>
<comment type="caution">
    <text evidence="2">The sequence shown here is derived from an EMBL/GenBank/DDBJ whole genome shotgun (WGS) entry which is preliminary data.</text>
</comment>
<dbReference type="Proteomes" id="UP001153269">
    <property type="component" value="Unassembled WGS sequence"/>
</dbReference>
<protein>
    <submittedName>
        <fullName evidence="2">Uncharacterized protein</fullName>
    </submittedName>
</protein>
<sequence length="144" mass="14948">MGSNHRVDDPLPPEPHQERGEKKRADVNEGGGDVLSIAGAPGHYAATQSSIKVALVLQPSSLCAHHRGTKAHINLRNPSLTDVLAVQQQQQQQQEEEEGGGGGGGLQLPVSGALQPTLGEAPASPVDSARNPSALSHGPVENVR</sequence>
<evidence type="ECO:0000313" key="2">
    <source>
        <dbReference type="EMBL" id="CAB1454900.1"/>
    </source>
</evidence>
<dbReference type="EMBL" id="CADEAL010004230">
    <property type="protein sequence ID" value="CAB1454900.1"/>
    <property type="molecule type" value="Genomic_DNA"/>
</dbReference>
<dbReference type="AlphaFoldDB" id="A0A9N7VVD4"/>
<feature type="region of interest" description="Disordered" evidence="1">
    <location>
        <begin position="1"/>
        <end position="39"/>
    </location>
</feature>
<organism evidence="2 3">
    <name type="scientific">Pleuronectes platessa</name>
    <name type="common">European plaice</name>
    <dbReference type="NCBI Taxonomy" id="8262"/>
    <lineage>
        <taxon>Eukaryota</taxon>
        <taxon>Metazoa</taxon>
        <taxon>Chordata</taxon>
        <taxon>Craniata</taxon>
        <taxon>Vertebrata</taxon>
        <taxon>Euteleostomi</taxon>
        <taxon>Actinopterygii</taxon>
        <taxon>Neopterygii</taxon>
        <taxon>Teleostei</taxon>
        <taxon>Neoteleostei</taxon>
        <taxon>Acanthomorphata</taxon>
        <taxon>Carangaria</taxon>
        <taxon>Pleuronectiformes</taxon>
        <taxon>Pleuronectoidei</taxon>
        <taxon>Pleuronectidae</taxon>
        <taxon>Pleuronectes</taxon>
    </lineage>
</organism>
<proteinExistence type="predicted"/>
<keyword evidence="3" id="KW-1185">Reference proteome</keyword>